<evidence type="ECO:0000259" key="4">
    <source>
        <dbReference type="Pfam" id="PF00251"/>
    </source>
</evidence>
<keyword evidence="6" id="KW-1185">Reference proteome</keyword>
<dbReference type="Pfam" id="PF00251">
    <property type="entry name" value="Glyco_hydro_32N"/>
    <property type="match status" value="1"/>
</dbReference>
<protein>
    <recommendedName>
        <fullName evidence="4">Glycosyl hydrolase family 32 N-terminal domain-containing protein</fullName>
    </recommendedName>
</protein>
<dbReference type="PANTHER" id="PTHR31953">
    <property type="entry name" value="BETA-FRUCTOFURANOSIDASE, INSOLUBLE ISOENZYME CWINV1-RELATED"/>
    <property type="match status" value="1"/>
</dbReference>
<comment type="caution">
    <text evidence="5">The sequence shown here is derived from an EMBL/GenBank/DDBJ whole genome shotgun (WGS) entry which is preliminary data.</text>
</comment>
<proteinExistence type="inferred from homology"/>
<reference evidence="5 6" key="2">
    <citation type="journal article" date="2017" name="Genome Biol.">
        <title>New reference genome sequences of hot pepper reveal the massive evolution of plant disease-resistance genes by retroduplication.</title>
        <authorList>
            <person name="Kim S."/>
            <person name="Park J."/>
            <person name="Yeom S.I."/>
            <person name="Kim Y.M."/>
            <person name="Seo E."/>
            <person name="Kim K.T."/>
            <person name="Kim M.S."/>
            <person name="Lee J.M."/>
            <person name="Cheong K."/>
            <person name="Shin H.S."/>
            <person name="Kim S.B."/>
            <person name="Han K."/>
            <person name="Lee J."/>
            <person name="Park M."/>
            <person name="Lee H.A."/>
            <person name="Lee H.Y."/>
            <person name="Lee Y."/>
            <person name="Oh S."/>
            <person name="Lee J.H."/>
            <person name="Choi E."/>
            <person name="Choi E."/>
            <person name="Lee S.E."/>
            <person name="Jeon J."/>
            <person name="Kim H."/>
            <person name="Choi G."/>
            <person name="Song H."/>
            <person name="Lee J."/>
            <person name="Lee S.C."/>
            <person name="Kwon J.K."/>
            <person name="Lee H.Y."/>
            <person name="Koo N."/>
            <person name="Hong Y."/>
            <person name="Kim R.W."/>
            <person name="Kang W.H."/>
            <person name="Huh J.H."/>
            <person name="Kang B.C."/>
            <person name="Yang T.J."/>
            <person name="Lee Y.H."/>
            <person name="Bennetzen J.L."/>
            <person name="Choi D."/>
        </authorList>
    </citation>
    <scope>NUCLEOTIDE SEQUENCE [LARGE SCALE GENOMIC DNA]</scope>
    <source>
        <strain evidence="6">cv. CM334</strain>
    </source>
</reference>
<evidence type="ECO:0000256" key="3">
    <source>
        <dbReference type="ARBA" id="ARBA00023295"/>
    </source>
</evidence>
<dbReference type="InterPro" id="IPR023296">
    <property type="entry name" value="Glyco_hydro_beta-prop_sf"/>
</dbReference>
<evidence type="ECO:0000313" key="6">
    <source>
        <dbReference type="Proteomes" id="UP000222542"/>
    </source>
</evidence>
<dbReference type="AlphaFoldDB" id="A0A2G2ZPB0"/>
<dbReference type="Proteomes" id="UP000222542">
    <property type="component" value="Unassembled WGS sequence"/>
</dbReference>
<dbReference type="InterPro" id="IPR013148">
    <property type="entry name" value="Glyco_hydro_32_N"/>
</dbReference>
<dbReference type="EMBL" id="AYRZ02000004">
    <property type="protein sequence ID" value="PHT83791.1"/>
    <property type="molecule type" value="Genomic_DNA"/>
</dbReference>
<dbReference type="Gene3D" id="2.115.10.20">
    <property type="entry name" value="Glycosyl hydrolase domain, family 43"/>
    <property type="match status" value="1"/>
</dbReference>
<dbReference type="STRING" id="4072.A0A2G2ZPB0"/>
<feature type="domain" description="Glycosyl hydrolase family 32 N-terminal" evidence="4">
    <location>
        <begin position="1"/>
        <end position="57"/>
    </location>
</feature>
<reference evidence="5 6" key="1">
    <citation type="journal article" date="2014" name="Nat. Genet.">
        <title>Genome sequence of the hot pepper provides insights into the evolution of pungency in Capsicum species.</title>
        <authorList>
            <person name="Kim S."/>
            <person name="Park M."/>
            <person name="Yeom S.I."/>
            <person name="Kim Y.M."/>
            <person name="Lee J.M."/>
            <person name="Lee H.A."/>
            <person name="Seo E."/>
            <person name="Choi J."/>
            <person name="Cheong K."/>
            <person name="Kim K.T."/>
            <person name="Jung K."/>
            <person name="Lee G.W."/>
            <person name="Oh S.K."/>
            <person name="Bae C."/>
            <person name="Kim S.B."/>
            <person name="Lee H.Y."/>
            <person name="Kim S.Y."/>
            <person name="Kim M.S."/>
            <person name="Kang B.C."/>
            <person name="Jo Y.D."/>
            <person name="Yang H.B."/>
            <person name="Jeong H.J."/>
            <person name="Kang W.H."/>
            <person name="Kwon J.K."/>
            <person name="Shin C."/>
            <person name="Lim J.Y."/>
            <person name="Park J.H."/>
            <person name="Huh J.H."/>
            <person name="Kim J.S."/>
            <person name="Kim B.D."/>
            <person name="Cohen O."/>
            <person name="Paran I."/>
            <person name="Suh M.C."/>
            <person name="Lee S.B."/>
            <person name="Kim Y.K."/>
            <person name="Shin Y."/>
            <person name="Noh S.J."/>
            <person name="Park J."/>
            <person name="Seo Y.S."/>
            <person name="Kwon S.Y."/>
            <person name="Kim H.A."/>
            <person name="Park J.M."/>
            <person name="Kim H.J."/>
            <person name="Choi S.B."/>
            <person name="Bosland P.W."/>
            <person name="Reeves G."/>
            <person name="Jo S.H."/>
            <person name="Lee B.W."/>
            <person name="Cho H.T."/>
            <person name="Choi H.S."/>
            <person name="Lee M.S."/>
            <person name="Yu Y."/>
            <person name="Do Choi Y."/>
            <person name="Park B.S."/>
            <person name="van Deynze A."/>
            <person name="Ashrafi H."/>
            <person name="Hill T."/>
            <person name="Kim W.T."/>
            <person name="Pai H.S."/>
            <person name="Ahn H.K."/>
            <person name="Yeam I."/>
            <person name="Giovannoni J.J."/>
            <person name="Rose J.K."/>
            <person name="Sorensen I."/>
            <person name="Lee S.J."/>
            <person name="Kim R.W."/>
            <person name="Choi I.Y."/>
            <person name="Choi B.S."/>
            <person name="Lim J.S."/>
            <person name="Lee Y.H."/>
            <person name="Choi D."/>
        </authorList>
    </citation>
    <scope>NUCLEOTIDE SEQUENCE [LARGE SCALE GENOMIC DNA]</scope>
    <source>
        <strain evidence="6">cv. CM334</strain>
    </source>
</reference>
<organism evidence="5 6">
    <name type="scientific">Capsicum annuum</name>
    <name type="common">Capsicum pepper</name>
    <dbReference type="NCBI Taxonomy" id="4072"/>
    <lineage>
        <taxon>Eukaryota</taxon>
        <taxon>Viridiplantae</taxon>
        <taxon>Streptophyta</taxon>
        <taxon>Embryophyta</taxon>
        <taxon>Tracheophyta</taxon>
        <taxon>Spermatophyta</taxon>
        <taxon>Magnoliopsida</taxon>
        <taxon>eudicotyledons</taxon>
        <taxon>Gunneridae</taxon>
        <taxon>Pentapetalae</taxon>
        <taxon>asterids</taxon>
        <taxon>lamiids</taxon>
        <taxon>Solanales</taxon>
        <taxon>Solanaceae</taxon>
        <taxon>Solanoideae</taxon>
        <taxon>Capsiceae</taxon>
        <taxon>Capsicum</taxon>
    </lineage>
</organism>
<dbReference type="GO" id="GO:0016798">
    <property type="term" value="F:hydrolase activity, acting on glycosyl bonds"/>
    <property type="evidence" value="ECO:0007669"/>
    <property type="project" value="UniProtKB-KW"/>
</dbReference>
<evidence type="ECO:0000313" key="5">
    <source>
        <dbReference type="EMBL" id="PHT83791.1"/>
    </source>
</evidence>
<sequence>MLYTGGDSQNVQFQNLAVPKDPSDPYLVEWVKSSNNPIMTPNEEEKELFRDPSTAWLGLMGPGELL</sequence>
<name>A0A2G2ZPB0_CAPAN</name>
<dbReference type="InterPro" id="IPR050551">
    <property type="entry name" value="Fructan_Metab_Enzymes"/>
</dbReference>
<comment type="similarity">
    <text evidence="1">Belongs to the glycosyl hydrolase 32 family.</text>
</comment>
<evidence type="ECO:0000256" key="1">
    <source>
        <dbReference type="ARBA" id="ARBA00009902"/>
    </source>
</evidence>
<evidence type="ECO:0000256" key="2">
    <source>
        <dbReference type="ARBA" id="ARBA00022801"/>
    </source>
</evidence>
<accession>A0A2G2ZPB0</accession>
<dbReference type="SMR" id="A0A2G2ZPB0"/>
<gene>
    <name evidence="5" type="ORF">T459_12234</name>
</gene>
<keyword evidence="3" id="KW-0326">Glycosidase</keyword>
<dbReference type="OMA" id="GHDINAN"/>
<keyword evidence="2" id="KW-0378">Hydrolase</keyword>
<dbReference type="SUPFAM" id="SSF75005">
    <property type="entry name" value="Arabinanase/levansucrase/invertase"/>
    <property type="match status" value="1"/>
</dbReference>
<dbReference type="Gramene" id="PHT83791">
    <property type="protein sequence ID" value="PHT83791"/>
    <property type="gene ID" value="T459_12234"/>
</dbReference>